<comment type="function">
    <text evidence="2">May mediate accelerated ATP-independent bidirectional transbilayer migration of phospholipids upon binding calcium ions that results in a loss of phospholipid asymmetry in the plasma membrane.</text>
</comment>
<feature type="region of interest" description="Disordered" evidence="3">
    <location>
        <begin position="1"/>
        <end position="25"/>
    </location>
</feature>
<keyword evidence="2" id="KW-0449">Lipoprotein</keyword>
<evidence type="ECO:0000313" key="4">
    <source>
        <dbReference type="EMBL" id="RWS23233.1"/>
    </source>
</evidence>
<dbReference type="OrthoDB" id="191150at2759"/>
<sequence>MTTETPVTTFTPKTPDTPENQPVTNQPKSAFKIIRQNTSLGLMPRPEINISCAPGLEYLSQVDQISIFQKTVAVENGLEGPTKFVLKSLDGKQIYTANEDSVLWKREIYLSTRPMQLKIISNSDKEIIVLNRPLNFCTCCFQNVEVMAPVGKVIGFVHQEKSCVQEKYTIKNAAGDVMFRLMGPPKTCCNTEIPKLTILTRNGQVKVATISKLRCEPSLDTSLKADKIMLKFCADVDVTSKALILAATFLMVK</sequence>
<evidence type="ECO:0000313" key="5">
    <source>
        <dbReference type="Proteomes" id="UP000288716"/>
    </source>
</evidence>
<name>A0A443S6V4_9ACAR</name>
<dbReference type="AlphaFoldDB" id="A0A443S6V4"/>
<comment type="cofactor">
    <cofactor evidence="2">
        <name>Ca(2+)</name>
        <dbReference type="ChEBI" id="CHEBI:29108"/>
    </cofactor>
</comment>
<evidence type="ECO:0000256" key="3">
    <source>
        <dbReference type="SAM" id="MobiDB-lite"/>
    </source>
</evidence>
<reference evidence="4 5" key="1">
    <citation type="journal article" date="2018" name="Gigascience">
        <title>Genomes of trombidid mites reveal novel predicted allergens and laterally-transferred genes associated with secondary metabolism.</title>
        <authorList>
            <person name="Dong X."/>
            <person name="Chaisiri K."/>
            <person name="Xia D."/>
            <person name="Armstrong S.D."/>
            <person name="Fang Y."/>
            <person name="Donnelly M.J."/>
            <person name="Kadowaki T."/>
            <person name="McGarry J.W."/>
            <person name="Darby A.C."/>
            <person name="Makepeace B.L."/>
        </authorList>
    </citation>
    <scope>NUCLEOTIDE SEQUENCE [LARGE SCALE GENOMIC DNA]</scope>
    <source>
        <strain evidence="4">UoL-UT</strain>
    </source>
</reference>
<dbReference type="PANTHER" id="PTHR23248:SF9">
    <property type="entry name" value="PHOSPHOLIPID SCRAMBLASE"/>
    <property type="match status" value="1"/>
</dbReference>
<dbReference type="GO" id="GO:0017128">
    <property type="term" value="F:phospholipid scramblase activity"/>
    <property type="evidence" value="ECO:0007669"/>
    <property type="project" value="InterPro"/>
</dbReference>
<accession>A0A443S6V4</accession>
<protein>
    <recommendedName>
        <fullName evidence="2">Phospholipid scramblase</fullName>
    </recommendedName>
</protein>
<organism evidence="4 5">
    <name type="scientific">Leptotrombidium deliense</name>
    <dbReference type="NCBI Taxonomy" id="299467"/>
    <lineage>
        <taxon>Eukaryota</taxon>
        <taxon>Metazoa</taxon>
        <taxon>Ecdysozoa</taxon>
        <taxon>Arthropoda</taxon>
        <taxon>Chelicerata</taxon>
        <taxon>Arachnida</taxon>
        <taxon>Acari</taxon>
        <taxon>Acariformes</taxon>
        <taxon>Trombidiformes</taxon>
        <taxon>Prostigmata</taxon>
        <taxon>Anystina</taxon>
        <taxon>Parasitengona</taxon>
        <taxon>Trombiculoidea</taxon>
        <taxon>Trombiculidae</taxon>
        <taxon>Leptotrombidium</taxon>
    </lineage>
</organism>
<keyword evidence="5" id="KW-1185">Reference proteome</keyword>
<dbReference type="InterPro" id="IPR005552">
    <property type="entry name" value="Scramblase"/>
</dbReference>
<gene>
    <name evidence="4" type="ORF">B4U80_09470</name>
</gene>
<proteinExistence type="inferred from homology"/>
<evidence type="ECO:0000256" key="1">
    <source>
        <dbReference type="ARBA" id="ARBA00005350"/>
    </source>
</evidence>
<comment type="similarity">
    <text evidence="1 2">Belongs to the phospholipid scramblase family.</text>
</comment>
<dbReference type="VEuPathDB" id="VectorBase:LDEU008807"/>
<dbReference type="EMBL" id="NCKV01006858">
    <property type="protein sequence ID" value="RWS23233.1"/>
    <property type="molecule type" value="Genomic_DNA"/>
</dbReference>
<evidence type="ECO:0000256" key="2">
    <source>
        <dbReference type="RuleBase" id="RU363116"/>
    </source>
</evidence>
<keyword evidence="2" id="KW-0106">Calcium</keyword>
<keyword evidence="2" id="KW-0564">Palmitate</keyword>
<dbReference type="Proteomes" id="UP000288716">
    <property type="component" value="Unassembled WGS sequence"/>
</dbReference>
<dbReference type="Pfam" id="PF03803">
    <property type="entry name" value="Scramblase"/>
    <property type="match status" value="1"/>
</dbReference>
<comment type="caution">
    <text evidence="4">The sequence shown here is derived from an EMBL/GenBank/DDBJ whole genome shotgun (WGS) entry which is preliminary data.</text>
</comment>
<feature type="compositionally biased region" description="Low complexity" evidence="3">
    <location>
        <begin position="1"/>
        <end position="18"/>
    </location>
</feature>
<dbReference type="PANTHER" id="PTHR23248">
    <property type="entry name" value="PHOSPHOLIPID SCRAMBLASE-RELATED"/>
    <property type="match status" value="1"/>
</dbReference>
<dbReference type="GO" id="GO:0005886">
    <property type="term" value="C:plasma membrane"/>
    <property type="evidence" value="ECO:0007669"/>
    <property type="project" value="TreeGrafter"/>
</dbReference>